<dbReference type="Proteomes" id="UP001165079">
    <property type="component" value="Unassembled WGS sequence"/>
</dbReference>
<comment type="caution">
    <text evidence="3">The sequence shown here is derived from an EMBL/GenBank/DDBJ whole genome shotgun (WGS) entry which is preliminary data.</text>
</comment>
<dbReference type="EMBL" id="BSTX01000007">
    <property type="protein sequence ID" value="GLZ81778.1"/>
    <property type="molecule type" value="Genomic_DNA"/>
</dbReference>
<keyword evidence="2" id="KW-0472">Membrane</keyword>
<feature type="transmembrane region" description="Helical" evidence="2">
    <location>
        <begin position="26"/>
        <end position="46"/>
    </location>
</feature>
<keyword evidence="2" id="KW-0812">Transmembrane</keyword>
<evidence type="ECO:0000256" key="2">
    <source>
        <dbReference type="SAM" id="Phobius"/>
    </source>
</evidence>
<reference evidence="3" key="1">
    <citation type="submission" date="2023-03" db="EMBL/GenBank/DDBJ databases">
        <title>Actinorhabdospora filicis NBRC 111898.</title>
        <authorList>
            <person name="Ichikawa N."/>
            <person name="Sato H."/>
            <person name="Tonouchi N."/>
        </authorList>
    </citation>
    <scope>NUCLEOTIDE SEQUENCE</scope>
    <source>
        <strain evidence="3">NBRC 111898</strain>
    </source>
</reference>
<keyword evidence="2" id="KW-1133">Transmembrane helix</keyword>
<proteinExistence type="predicted"/>
<name>A0A9W6STH8_9ACTN</name>
<gene>
    <name evidence="3" type="ORF">Afil01_65850</name>
</gene>
<keyword evidence="4" id="KW-1185">Reference proteome</keyword>
<evidence type="ECO:0000313" key="4">
    <source>
        <dbReference type="Proteomes" id="UP001165079"/>
    </source>
</evidence>
<dbReference type="AlphaFoldDB" id="A0A9W6STH8"/>
<dbReference type="RefSeq" id="WP_285667333.1">
    <property type="nucleotide sequence ID" value="NZ_BSTX01000007.1"/>
</dbReference>
<organism evidence="3 4">
    <name type="scientific">Actinorhabdospora filicis</name>
    <dbReference type="NCBI Taxonomy" id="1785913"/>
    <lineage>
        <taxon>Bacteria</taxon>
        <taxon>Bacillati</taxon>
        <taxon>Actinomycetota</taxon>
        <taxon>Actinomycetes</taxon>
        <taxon>Micromonosporales</taxon>
        <taxon>Micromonosporaceae</taxon>
        <taxon>Actinorhabdospora</taxon>
    </lineage>
</organism>
<evidence type="ECO:0008006" key="5">
    <source>
        <dbReference type="Google" id="ProtNLM"/>
    </source>
</evidence>
<evidence type="ECO:0000256" key="1">
    <source>
        <dbReference type="SAM" id="MobiDB-lite"/>
    </source>
</evidence>
<evidence type="ECO:0000313" key="3">
    <source>
        <dbReference type="EMBL" id="GLZ81778.1"/>
    </source>
</evidence>
<sequence length="175" mass="18436">MTSPALLDRETTAPPARPRPRRKGRFAALGAVAALALAAEIAAAVIGHGGYAAVLFGILLFTGFGTAVALTVLAELRRFAWFDRHGVAVMAEPDHRAGRRAYRYTDAGGASYTYLSANRAERKTVRYDPDDPARAVEHVSFGERCVLAAGGGFGAILACGGLFAVTRLFGQALGE</sequence>
<feature type="region of interest" description="Disordered" evidence="1">
    <location>
        <begin position="1"/>
        <end position="21"/>
    </location>
</feature>
<feature type="transmembrane region" description="Helical" evidence="2">
    <location>
        <begin position="52"/>
        <end position="74"/>
    </location>
</feature>
<accession>A0A9W6STH8</accession>
<protein>
    <recommendedName>
        <fullName evidence="5">DUF3592 domain-containing protein</fullName>
    </recommendedName>
</protein>